<name>A0A2I0K3B9_PUNGR</name>
<gene>
    <name evidence="1" type="ORF">CRG98_016572</name>
</gene>
<organism evidence="1 2">
    <name type="scientific">Punica granatum</name>
    <name type="common">Pomegranate</name>
    <dbReference type="NCBI Taxonomy" id="22663"/>
    <lineage>
        <taxon>Eukaryota</taxon>
        <taxon>Viridiplantae</taxon>
        <taxon>Streptophyta</taxon>
        <taxon>Embryophyta</taxon>
        <taxon>Tracheophyta</taxon>
        <taxon>Spermatophyta</taxon>
        <taxon>Magnoliopsida</taxon>
        <taxon>eudicotyledons</taxon>
        <taxon>Gunneridae</taxon>
        <taxon>Pentapetalae</taxon>
        <taxon>rosids</taxon>
        <taxon>malvids</taxon>
        <taxon>Myrtales</taxon>
        <taxon>Lythraceae</taxon>
        <taxon>Punica</taxon>
    </lineage>
</organism>
<protein>
    <submittedName>
        <fullName evidence="1">Uncharacterized protein</fullName>
    </submittedName>
</protein>
<reference evidence="1 2" key="1">
    <citation type="submission" date="2017-11" db="EMBL/GenBank/DDBJ databases">
        <title>De-novo sequencing of pomegranate (Punica granatum L.) genome.</title>
        <authorList>
            <person name="Akparov Z."/>
            <person name="Amiraslanov A."/>
            <person name="Hajiyeva S."/>
            <person name="Abbasov M."/>
            <person name="Kaur K."/>
            <person name="Hamwieh A."/>
            <person name="Solovyev V."/>
            <person name="Salamov A."/>
            <person name="Braich B."/>
            <person name="Kosarev P."/>
            <person name="Mahmoud A."/>
            <person name="Hajiyev E."/>
            <person name="Babayeva S."/>
            <person name="Izzatullayeva V."/>
            <person name="Mammadov A."/>
            <person name="Mammadov A."/>
            <person name="Sharifova S."/>
            <person name="Ojaghi J."/>
            <person name="Eynullazada K."/>
            <person name="Bayramov B."/>
            <person name="Abdulazimova A."/>
            <person name="Shahmuradov I."/>
        </authorList>
    </citation>
    <scope>NUCLEOTIDE SEQUENCE [LARGE SCALE GENOMIC DNA]</scope>
    <source>
        <strain evidence="2">cv. AG2017</strain>
        <tissue evidence="1">Leaf</tissue>
    </source>
</reference>
<accession>A0A2I0K3B9</accession>
<keyword evidence="2" id="KW-1185">Reference proteome</keyword>
<dbReference type="Proteomes" id="UP000233551">
    <property type="component" value="Unassembled WGS sequence"/>
</dbReference>
<dbReference type="EMBL" id="PGOL01000913">
    <property type="protein sequence ID" value="PKI63048.1"/>
    <property type="molecule type" value="Genomic_DNA"/>
</dbReference>
<evidence type="ECO:0000313" key="2">
    <source>
        <dbReference type="Proteomes" id="UP000233551"/>
    </source>
</evidence>
<evidence type="ECO:0000313" key="1">
    <source>
        <dbReference type="EMBL" id="PKI63048.1"/>
    </source>
</evidence>
<proteinExistence type="predicted"/>
<sequence>MPAEANGASRDRSHARAMRGVIHRGLGGSRVVFPFLGPSLSLGLRLATWAKRASVGEKMPLRIPDRTCAQRNRNLQRTSVALSRRDCDA</sequence>
<comment type="caution">
    <text evidence="1">The sequence shown here is derived from an EMBL/GenBank/DDBJ whole genome shotgun (WGS) entry which is preliminary data.</text>
</comment>
<dbReference type="AlphaFoldDB" id="A0A2I0K3B9"/>